<dbReference type="PROSITE" id="PS51406">
    <property type="entry name" value="FIBRINOGEN_C_2"/>
    <property type="match status" value="1"/>
</dbReference>
<dbReference type="Pfam" id="PF00147">
    <property type="entry name" value="Fibrinogen_C"/>
    <property type="match status" value="1"/>
</dbReference>
<evidence type="ECO:0000313" key="2">
    <source>
        <dbReference type="EMBL" id="CAF1275323.1"/>
    </source>
</evidence>
<organism evidence="3 4">
    <name type="scientific">Didymodactylos carnosus</name>
    <dbReference type="NCBI Taxonomy" id="1234261"/>
    <lineage>
        <taxon>Eukaryota</taxon>
        <taxon>Metazoa</taxon>
        <taxon>Spiralia</taxon>
        <taxon>Gnathifera</taxon>
        <taxon>Rotifera</taxon>
        <taxon>Eurotatoria</taxon>
        <taxon>Bdelloidea</taxon>
        <taxon>Philodinida</taxon>
        <taxon>Philodinidae</taxon>
        <taxon>Didymodactylos</taxon>
    </lineage>
</organism>
<dbReference type="Proteomes" id="UP000677228">
    <property type="component" value="Unassembled WGS sequence"/>
</dbReference>
<dbReference type="InterPro" id="IPR050373">
    <property type="entry name" value="Fibrinogen_C-term_domain"/>
</dbReference>
<dbReference type="GO" id="GO:0005615">
    <property type="term" value="C:extracellular space"/>
    <property type="evidence" value="ECO:0007669"/>
    <property type="project" value="TreeGrafter"/>
</dbReference>
<gene>
    <name evidence="2" type="ORF">OVA965_LOCUS27380</name>
    <name evidence="3" type="ORF">TMI583_LOCUS28126</name>
</gene>
<evidence type="ECO:0000259" key="1">
    <source>
        <dbReference type="PROSITE" id="PS51406"/>
    </source>
</evidence>
<dbReference type="InterPro" id="IPR002181">
    <property type="entry name" value="Fibrinogen_a/b/g_C_dom"/>
</dbReference>
<accession>A0A8S2Q1H9</accession>
<sequence length="255" mass="29733">MISEISSTDSKALLKCFSPQGITKRPLRHTTQNQDVFSSKLKTANSKLYLKIIKLTGITDNMAMMLKDLVLLLPYLFYLSVNGDLNDDLSRGLYLNNESMVIRAYKASSGDDIQFSHYPEDCAEYYLTGYKYDGIYEIWPREGKPFRVFCDMTTDGGGWTVFQKRGDYNPLVDFYRTWLEYKRGFGDLERQYWLGNDRLSMLTNQDSYRLRVDLEDFDRQKRFAVYHSFSVSNELDKYRMSLGMYLNGDAGDEII</sequence>
<comment type="caution">
    <text evidence="3">The sequence shown here is derived from an EMBL/GenBank/DDBJ whole genome shotgun (WGS) entry which is preliminary data.</text>
</comment>
<dbReference type="PANTHER" id="PTHR19143">
    <property type="entry name" value="FIBRINOGEN/TENASCIN/ANGIOPOEITIN"/>
    <property type="match status" value="1"/>
</dbReference>
<name>A0A8S2Q1H9_9BILA</name>
<evidence type="ECO:0000313" key="3">
    <source>
        <dbReference type="EMBL" id="CAF4080448.1"/>
    </source>
</evidence>
<dbReference type="InterPro" id="IPR014716">
    <property type="entry name" value="Fibrinogen_a/b/g_C_1"/>
</dbReference>
<dbReference type="SUPFAM" id="SSF56496">
    <property type="entry name" value="Fibrinogen C-terminal domain-like"/>
    <property type="match status" value="1"/>
</dbReference>
<dbReference type="Proteomes" id="UP000682733">
    <property type="component" value="Unassembled WGS sequence"/>
</dbReference>
<feature type="domain" description="Fibrinogen C-terminal" evidence="1">
    <location>
        <begin position="113"/>
        <end position="255"/>
    </location>
</feature>
<proteinExistence type="predicted"/>
<dbReference type="EMBL" id="CAJOBA010039622">
    <property type="protein sequence ID" value="CAF4080448.1"/>
    <property type="molecule type" value="Genomic_DNA"/>
</dbReference>
<dbReference type="SMART" id="SM00186">
    <property type="entry name" value="FBG"/>
    <property type="match status" value="1"/>
</dbReference>
<reference evidence="3" key="1">
    <citation type="submission" date="2021-02" db="EMBL/GenBank/DDBJ databases">
        <authorList>
            <person name="Nowell W R."/>
        </authorList>
    </citation>
    <scope>NUCLEOTIDE SEQUENCE</scope>
</reference>
<dbReference type="Gene3D" id="3.90.215.10">
    <property type="entry name" value="Gamma Fibrinogen, chain A, domain 1"/>
    <property type="match status" value="1"/>
</dbReference>
<dbReference type="AlphaFoldDB" id="A0A8S2Q1H9"/>
<dbReference type="NCBIfam" id="NF040941">
    <property type="entry name" value="GGGWT_bact"/>
    <property type="match status" value="1"/>
</dbReference>
<dbReference type="InterPro" id="IPR036056">
    <property type="entry name" value="Fibrinogen-like_C"/>
</dbReference>
<dbReference type="EMBL" id="CAJNOK010018060">
    <property type="protein sequence ID" value="CAF1275323.1"/>
    <property type="molecule type" value="Genomic_DNA"/>
</dbReference>
<protein>
    <recommendedName>
        <fullName evidence="1">Fibrinogen C-terminal domain-containing protein</fullName>
    </recommendedName>
</protein>
<evidence type="ECO:0000313" key="4">
    <source>
        <dbReference type="Proteomes" id="UP000682733"/>
    </source>
</evidence>